<dbReference type="PROSITE" id="PS50076">
    <property type="entry name" value="DNAJ_2"/>
    <property type="match status" value="1"/>
</dbReference>
<sequence>MTKNHFATLGVKPGATEDEIKKAYRGLARKFHPDKNKDAGAEEKFKEISAAYEFLKNIDRREIHEREVNRPKPATTQPTTTNFTRNEQKTNNFGTYESSWSKKFGESSDKRYNDSTFGHFADEGKEMPFFTRKDKPPKSKPKKKEPSPKASKSRPRRPWSQGWTDPDTSDYYEYSEPQTPKTNFSFAFKSFVDDLGMSFETFFMGQPMHSGVFEFSAFFDEPFDEFFGQAQGNFSTTNTPRRPRKRNVAPERGKNGLDPEYMFNFGETQNDAQTGRRDKTFVFDDKTNRKYDSDDDMDSQLFKCTYCEKRLPFSQLSTHEPSCALRHGGRFDVESDTEADATFGDGDDIYHGMGSPAEDQYPQTTGDWRQTHEELIRNIRRAKRAHKMNTRRYNSATMPGTAHSRETRDTNDEGIAQVRCKWCGRSFSHPAAKHHIPFCEKWTKEHGTPLNPVGKPAARDYGSKYQKAKEYAKKIPRPPGKSSEDNDSDSPRSPRYDHFPTAGSSTKRETMDHPGARSGTGLNATSTARGGRDSPLSSKSSSPGYTPRARPTMNANTKSKPLHRDEHNSSFGSNLDDSYGFGLSGSKIKTSSRSKVVLLGMGGSFLYVAVVKHYRLTTGKVLWVSEMEHVSRIAIC</sequence>
<dbReference type="GO" id="GO:0051082">
    <property type="term" value="F:unfolded protein binding"/>
    <property type="evidence" value="ECO:0007669"/>
    <property type="project" value="TreeGrafter"/>
</dbReference>
<dbReference type="CDD" id="cd06257">
    <property type="entry name" value="DnaJ"/>
    <property type="match status" value="1"/>
</dbReference>
<dbReference type="AlphaFoldDB" id="A0A9D4BFF5"/>
<reference evidence="3" key="1">
    <citation type="journal article" date="2019" name="bioRxiv">
        <title>The Genome of the Zebra Mussel, Dreissena polymorpha: A Resource for Invasive Species Research.</title>
        <authorList>
            <person name="McCartney M.A."/>
            <person name="Auch B."/>
            <person name="Kono T."/>
            <person name="Mallez S."/>
            <person name="Zhang Y."/>
            <person name="Obille A."/>
            <person name="Becker A."/>
            <person name="Abrahante J.E."/>
            <person name="Garbe J."/>
            <person name="Badalamenti J.P."/>
            <person name="Herman A."/>
            <person name="Mangelson H."/>
            <person name="Liachko I."/>
            <person name="Sullivan S."/>
            <person name="Sone E.D."/>
            <person name="Koren S."/>
            <person name="Silverstein K.A.T."/>
            <person name="Beckman K.B."/>
            <person name="Gohl D.M."/>
        </authorList>
    </citation>
    <scope>NUCLEOTIDE SEQUENCE</scope>
    <source>
        <strain evidence="3">Duluth1</strain>
        <tissue evidence="3">Whole animal</tissue>
    </source>
</reference>
<gene>
    <name evidence="3" type="ORF">DPMN_076054</name>
</gene>
<evidence type="ECO:0000313" key="3">
    <source>
        <dbReference type="EMBL" id="KAH3701070.1"/>
    </source>
</evidence>
<feature type="region of interest" description="Disordered" evidence="1">
    <location>
        <begin position="126"/>
        <end position="176"/>
    </location>
</feature>
<dbReference type="InterPro" id="IPR001623">
    <property type="entry name" value="DnaJ_domain"/>
</dbReference>
<reference evidence="3" key="2">
    <citation type="submission" date="2020-11" db="EMBL/GenBank/DDBJ databases">
        <authorList>
            <person name="McCartney M.A."/>
            <person name="Auch B."/>
            <person name="Kono T."/>
            <person name="Mallez S."/>
            <person name="Becker A."/>
            <person name="Gohl D.M."/>
            <person name="Silverstein K.A.T."/>
            <person name="Koren S."/>
            <person name="Bechman K.B."/>
            <person name="Herman A."/>
            <person name="Abrahante J.E."/>
            <person name="Garbe J."/>
        </authorList>
    </citation>
    <scope>NUCLEOTIDE SEQUENCE</scope>
    <source>
        <strain evidence="3">Duluth1</strain>
        <tissue evidence="3">Whole animal</tissue>
    </source>
</reference>
<feature type="compositionally biased region" description="Basic and acidic residues" evidence="1">
    <location>
        <begin position="126"/>
        <end position="137"/>
    </location>
</feature>
<comment type="caution">
    <text evidence="3">The sequence shown here is derived from an EMBL/GenBank/DDBJ whole genome shotgun (WGS) entry which is preliminary data.</text>
</comment>
<dbReference type="SUPFAM" id="SSF46565">
    <property type="entry name" value="Chaperone J-domain"/>
    <property type="match status" value="1"/>
</dbReference>
<organism evidence="3 4">
    <name type="scientific">Dreissena polymorpha</name>
    <name type="common">Zebra mussel</name>
    <name type="synonym">Mytilus polymorpha</name>
    <dbReference type="NCBI Taxonomy" id="45954"/>
    <lineage>
        <taxon>Eukaryota</taxon>
        <taxon>Metazoa</taxon>
        <taxon>Spiralia</taxon>
        <taxon>Lophotrochozoa</taxon>
        <taxon>Mollusca</taxon>
        <taxon>Bivalvia</taxon>
        <taxon>Autobranchia</taxon>
        <taxon>Heteroconchia</taxon>
        <taxon>Euheterodonta</taxon>
        <taxon>Imparidentia</taxon>
        <taxon>Neoheterodontei</taxon>
        <taxon>Myida</taxon>
        <taxon>Dreissenoidea</taxon>
        <taxon>Dreissenidae</taxon>
        <taxon>Dreissena</taxon>
    </lineage>
</organism>
<feature type="compositionally biased region" description="Basic and acidic residues" evidence="1">
    <location>
        <begin position="506"/>
        <end position="515"/>
    </location>
</feature>
<proteinExistence type="predicted"/>
<feature type="compositionally biased region" description="Basic and acidic residues" evidence="1">
    <location>
        <begin position="248"/>
        <end position="257"/>
    </location>
</feature>
<dbReference type="PANTHER" id="PTHR43096:SF22">
    <property type="entry name" value="MOLECULAR CHAPERONE HSP40_DNAJ FAMILY PROTEIN"/>
    <property type="match status" value="1"/>
</dbReference>
<keyword evidence="4" id="KW-1185">Reference proteome</keyword>
<dbReference type="Proteomes" id="UP000828390">
    <property type="component" value="Unassembled WGS sequence"/>
</dbReference>
<feature type="compositionally biased region" description="Low complexity" evidence="1">
    <location>
        <begin position="534"/>
        <end position="543"/>
    </location>
</feature>
<feature type="compositionally biased region" description="Basic and acidic residues" evidence="1">
    <location>
        <begin position="457"/>
        <end position="473"/>
    </location>
</feature>
<feature type="region of interest" description="Disordered" evidence="1">
    <location>
        <begin position="63"/>
        <end position="109"/>
    </location>
</feature>
<evidence type="ECO:0000259" key="2">
    <source>
        <dbReference type="PROSITE" id="PS50076"/>
    </source>
</evidence>
<dbReference type="InterPro" id="IPR036869">
    <property type="entry name" value="J_dom_sf"/>
</dbReference>
<feature type="domain" description="J" evidence="2">
    <location>
        <begin position="4"/>
        <end position="68"/>
    </location>
</feature>
<name>A0A9D4BFF5_DREPO</name>
<accession>A0A9D4BFF5</accession>
<dbReference type="Pfam" id="PF00226">
    <property type="entry name" value="DnaJ"/>
    <property type="match status" value="1"/>
</dbReference>
<protein>
    <recommendedName>
        <fullName evidence="2">J domain-containing protein</fullName>
    </recommendedName>
</protein>
<feature type="region of interest" description="Disordered" evidence="1">
    <location>
        <begin position="229"/>
        <end position="261"/>
    </location>
</feature>
<dbReference type="Gene3D" id="1.10.287.110">
    <property type="entry name" value="DnaJ domain"/>
    <property type="match status" value="1"/>
</dbReference>
<dbReference type="PANTHER" id="PTHR43096">
    <property type="entry name" value="DNAJ HOMOLOG 1, MITOCHONDRIAL-RELATED"/>
    <property type="match status" value="1"/>
</dbReference>
<dbReference type="GO" id="GO:0042026">
    <property type="term" value="P:protein refolding"/>
    <property type="evidence" value="ECO:0007669"/>
    <property type="project" value="TreeGrafter"/>
</dbReference>
<dbReference type="EMBL" id="JAIWYP010000015">
    <property type="protein sequence ID" value="KAH3701070.1"/>
    <property type="molecule type" value="Genomic_DNA"/>
</dbReference>
<dbReference type="SMART" id="SM00271">
    <property type="entry name" value="DnaJ"/>
    <property type="match status" value="1"/>
</dbReference>
<evidence type="ECO:0000313" key="4">
    <source>
        <dbReference type="Proteomes" id="UP000828390"/>
    </source>
</evidence>
<feature type="region of interest" description="Disordered" evidence="1">
    <location>
        <begin position="449"/>
        <end position="574"/>
    </location>
</feature>
<feature type="compositionally biased region" description="Low complexity" evidence="1">
    <location>
        <begin position="75"/>
        <end position="84"/>
    </location>
</feature>
<dbReference type="GO" id="GO:0005737">
    <property type="term" value="C:cytoplasm"/>
    <property type="evidence" value="ECO:0007669"/>
    <property type="project" value="TreeGrafter"/>
</dbReference>
<dbReference type="PRINTS" id="PR00625">
    <property type="entry name" value="JDOMAIN"/>
</dbReference>
<evidence type="ECO:0000256" key="1">
    <source>
        <dbReference type="SAM" id="MobiDB-lite"/>
    </source>
</evidence>
<feature type="compositionally biased region" description="Basic and acidic residues" evidence="1">
    <location>
        <begin position="489"/>
        <end position="498"/>
    </location>
</feature>
<feature type="compositionally biased region" description="Polar residues" evidence="1">
    <location>
        <begin position="89"/>
        <end position="101"/>
    </location>
</feature>